<proteinExistence type="predicted"/>
<dbReference type="EMBL" id="PCVI01000028">
    <property type="protein sequence ID" value="PIQ70178.1"/>
    <property type="molecule type" value="Genomic_DNA"/>
</dbReference>
<dbReference type="InterPro" id="IPR011761">
    <property type="entry name" value="ATP-grasp"/>
</dbReference>
<accession>A0A2H0KFY5</accession>
<evidence type="ECO:0000259" key="2">
    <source>
        <dbReference type="PROSITE" id="PS50975"/>
    </source>
</evidence>
<name>A0A2H0KFY5_9BACT</name>
<keyword evidence="1" id="KW-0547">Nucleotide-binding</keyword>
<dbReference type="SUPFAM" id="SSF56059">
    <property type="entry name" value="Glutathione synthetase ATP-binding domain-like"/>
    <property type="match status" value="1"/>
</dbReference>
<evidence type="ECO:0000256" key="1">
    <source>
        <dbReference type="PROSITE-ProRule" id="PRU00409"/>
    </source>
</evidence>
<organism evidence="3 4">
    <name type="scientific">Candidatus Shapirobacteria bacterium CG11_big_fil_rev_8_21_14_0_20_40_12</name>
    <dbReference type="NCBI Taxonomy" id="1974889"/>
    <lineage>
        <taxon>Bacteria</taxon>
        <taxon>Candidatus Shapironibacteriota</taxon>
    </lineage>
</organism>
<protein>
    <recommendedName>
        <fullName evidence="2">ATP-grasp domain-containing protein</fullName>
    </recommendedName>
</protein>
<dbReference type="PROSITE" id="PS50975">
    <property type="entry name" value="ATP_GRASP"/>
    <property type="match status" value="1"/>
</dbReference>
<evidence type="ECO:0000313" key="3">
    <source>
        <dbReference type="EMBL" id="PIQ70178.1"/>
    </source>
</evidence>
<dbReference type="GO" id="GO:0005524">
    <property type="term" value="F:ATP binding"/>
    <property type="evidence" value="ECO:0007669"/>
    <property type="project" value="UniProtKB-UniRule"/>
</dbReference>
<feature type="domain" description="ATP-grasp" evidence="2">
    <location>
        <begin position="133"/>
        <end position="330"/>
    </location>
</feature>
<dbReference type="AlphaFoldDB" id="A0A2H0KFY5"/>
<evidence type="ECO:0000313" key="4">
    <source>
        <dbReference type="Proteomes" id="UP000231371"/>
    </source>
</evidence>
<dbReference type="Gene3D" id="3.30.470.20">
    <property type="entry name" value="ATP-grasp fold, B domain"/>
    <property type="match status" value="1"/>
</dbReference>
<sequence>MGLDVLKKIKKPIFYVTNDPSRGVGLESIVSNYHVVCLDDHPLVELMQKRGVSVFCLEKEMGRKNLMFRSSAEILGHPQVLSFIKEKSKGQIPNIIFFKPQKKLEIIAQKNNFKLIGNSSLLNKVFEDKINFHKIASRENLPILPAEIDFLRNLDFNTCLGKFGLPFVIQFGFGWAGNSTFFISDEKHFSEIQKKFGRIKVKVNRFIKGITVLNNALVLPEEILQSPPAVQIESNPFLTSMPGGTGGRQWPAGLPDDQRYQIKQITEHVGELMRKSGYLGYFGLDFLIDGQSNDVFLSENNARLTASASFYTLLELKNGQIPLLAYHLIVFLDQNLLKNFNPKEKTNKVSGSEIVGRNIFSNPIKIAQSLPAGVYDKYMRYKRESYFLDGVKKGEFWLNAAGEGRIVNPEIEMFKINTLEKVCDSKGELSDCFANTVKKVRSKIKIKNA</sequence>
<dbReference type="Proteomes" id="UP000231371">
    <property type="component" value="Unassembled WGS sequence"/>
</dbReference>
<keyword evidence="1" id="KW-0067">ATP-binding</keyword>
<comment type="caution">
    <text evidence="3">The sequence shown here is derived from an EMBL/GenBank/DDBJ whole genome shotgun (WGS) entry which is preliminary data.</text>
</comment>
<dbReference type="GO" id="GO:0046872">
    <property type="term" value="F:metal ion binding"/>
    <property type="evidence" value="ECO:0007669"/>
    <property type="project" value="InterPro"/>
</dbReference>
<reference evidence="3 4" key="1">
    <citation type="submission" date="2017-09" db="EMBL/GenBank/DDBJ databases">
        <title>Depth-based differentiation of microbial function through sediment-hosted aquifers and enrichment of novel symbionts in the deep terrestrial subsurface.</title>
        <authorList>
            <person name="Probst A.J."/>
            <person name="Ladd B."/>
            <person name="Jarett J.K."/>
            <person name="Geller-Mcgrath D.E."/>
            <person name="Sieber C.M."/>
            <person name="Emerson J.B."/>
            <person name="Anantharaman K."/>
            <person name="Thomas B.C."/>
            <person name="Malmstrom R."/>
            <person name="Stieglmeier M."/>
            <person name="Klingl A."/>
            <person name="Woyke T."/>
            <person name="Ryan C.M."/>
            <person name="Banfield J.F."/>
        </authorList>
    </citation>
    <scope>NUCLEOTIDE SEQUENCE [LARGE SCALE GENOMIC DNA]</scope>
    <source>
        <strain evidence="3">CG11_big_fil_rev_8_21_14_0_20_40_12</strain>
    </source>
</reference>
<gene>
    <name evidence="3" type="ORF">COV89_01800</name>
</gene>